<accession>A0ABV2PH42</accession>
<comment type="similarity">
    <text evidence="1">Belongs to the peptidase C40 family.</text>
</comment>
<dbReference type="Pfam" id="PF00877">
    <property type="entry name" value="NLPC_P60"/>
    <property type="match status" value="1"/>
</dbReference>
<dbReference type="InterPro" id="IPR051202">
    <property type="entry name" value="Peptidase_C40"/>
</dbReference>
<evidence type="ECO:0000256" key="4">
    <source>
        <dbReference type="ARBA" id="ARBA00022807"/>
    </source>
</evidence>
<dbReference type="EC" id="3.4.14.13" evidence="6"/>
<name>A0ABV2PH42_9BACI</name>
<reference evidence="6 7" key="1">
    <citation type="submission" date="2024-06" db="EMBL/GenBank/DDBJ databases">
        <title>Sorghum-associated microbial communities from plants grown in Nebraska, USA.</title>
        <authorList>
            <person name="Schachtman D."/>
        </authorList>
    </citation>
    <scope>NUCLEOTIDE SEQUENCE [LARGE SCALE GENOMIC DNA]</scope>
    <source>
        <strain evidence="6 7">736</strain>
    </source>
</reference>
<sequence>MNAIVTSMIANLYAEPNGTSELIDELLYGMPVQIIEELDDYWLHVQTTYQYQGYCRKVNLLRDNVKTSAWRLEATHVISQSFADILQHPRIQSSKLITLVKGSIVRDLQDEALDSQWASIQLATGERGYLRKKWMTEKIADNSLSEQEFRENVVQTALSYITTPYRWGGKSPLGIDCSGLCSMAYMLNGVLIFRDAKIVEGFPIKEIALAQMQKGDLLYFPGHVALYIGDSLYVHASLDGNEVNINSLNAQHPLYREDLATTITAVGSYFAD</sequence>
<protein>
    <submittedName>
        <fullName evidence="6">Cell wall-associated NlpC family hydrolase</fullName>
        <ecNumber evidence="6">3.4.14.13</ecNumber>
    </submittedName>
</protein>
<evidence type="ECO:0000256" key="3">
    <source>
        <dbReference type="ARBA" id="ARBA00022801"/>
    </source>
</evidence>
<dbReference type="PANTHER" id="PTHR47053">
    <property type="entry name" value="MUREIN DD-ENDOPEPTIDASE MEPH-RELATED"/>
    <property type="match status" value="1"/>
</dbReference>
<feature type="domain" description="NlpC/P60" evidence="5">
    <location>
        <begin position="147"/>
        <end position="267"/>
    </location>
</feature>
<comment type="caution">
    <text evidence="6">The sequence shown here is derived from an EMBL/GenBank/DDBJ whole genome shotgun (WGS) entry which is preliminary data.</text>
</comment>
<proteinExistence type="inferred from homology"/>
<dbReference type="PROSITE" id="PS51935">
    <property type="entry name" value="NLPC_P60"/>
    <property type="match status" value="1"/>
</dbReference>
<dbReference type="SUPFAM" id="SSF54001">
    <property type="entry name" value="Cysteine proteinases"/>
    <property type="match status" value="1"/>
</dbReference>
<evidence type="ECO:0000256" key="2">
    <source>
        <dbReference type="ARBA" id="ARBA00022670"/>
    </source>
</evidence>
<gene>
    <name evidence="6" type="ORF">ABIA69_001386</name>
</gene>
<evidence type="ECO:0000259" key="5">
    <source>
        <dbReference type="PROSITE" id="PS51935"/>
    </source>
</evidence>
<keyword evidence="4" id="KW-0788">Thiol protease</keyword>
<dbReference type="InterPro" id="IPR038765">
    <property type="entry name" value="Papain-like_cys_pep_sf"/>
</dbReference>
<dbReference type="GO" id="GO:0016787">
    <property type="term" value="F:hydrolase activity"/>
    <property type="evidence" value="ECO:0007669"/>
    <property type="project" value="UniProtKB-KW"/>
</dbReference>
<dbReference type="RefSeq" id="WP_354471344.1">
    <property type="nucleotide sequence ID" value="NZ_JBEPSB010000004.1"/>
</dbReference>
<keyword evidence="3 6" id="KW-0378">Hydrolase</keyword>
<keyword evidence="7" id="KW-1185">Reference proteome</keyword>
<dbReference type="Proteomes" id="UP001549363">
    <property type="component" value="Unassembled WGS sequence"/>
</dbReference>
<dbReference type="InterPro" id="IPR003646">
    <property type="entry name" value="SH3-like_bac-type"/>
</dbReference>
<evidence type="ECO:0000256" key="1">
    <source>
        <dbReference type="ARBA" id="ARBA00007074"/>
    </source>
</evidence>
<dbReference type="Gene3D" id="3.90.1720.10">
    <property type="entry name" value="endopeptidase domain like (from Nostoc punctiforme)"/>
    <property type="match status" value="1"/>
</dbReference>
<evidence type="ECO:0000313" key="6">
    <source>
        <dbReference type="EMBL" id="MET4560242.1"/>
    </source>
</evidence>
<evidence type="ECO:0000313" key="7">
    <source>
        <dbReference type="Proteomes" id="UP001549363"/>
    </source>
</evidence>
<organism evidence="6 7">
    <name type="scientific">Lysinibacillus parviboronicapiens</name>
    <dbReference type="NCBI Taxonomy" id="436516"/>
    <lineage>
        <taxon>Bacteria</taxon>
        <taxon>Bacillati</taxon>
        <taxon>Bacillota</taxon>
        <taxon>Bacilli</taxon>
        <taxon>Bacillales</taxon>
        <taxon>Bacillaceae</taxon>
        <taxon>Lysinibacillus</taxon>
    </lineage>
</organism>
<dbReference type="Gene3D" id="2.30.30.40">
    <property type="entry name" value="SH3 Domains"/>
    <property type="match status" value="2"/>
</dbReference>
<keyword evidence="2" id="KW-0645">Protease</keyword>
<dbReference type="EMBL" id="JBEPSB010000004">
    <property type="protein sequence ID" value="MET4560242.1"/>
    <property type="molecule type" value="Genomic_DNA"/>
</dbReference>
<dbReference type="Pfam" id="PF08239">
    <property type="entry name" value="SH3_3"/>
    <property type="match status" value="1"/>
</dbReference>
<dbReference type="InterPro" id="IPR000064">
    <property type="entry name" value="NLP_P60_dom"/>
</dbReference>
<dbReference type="PANTHER" id="PTHR47053:SF1">
    <property type="entry name" value="MUREIN DD-ENDOPEPTIDASE MEPH-RELATED"/>
    <property type="match status" value="1"/>
</dbReference>